<reference evidence="1" key="1">
    <citation type="journal article" date="2014" name="Int. J. Syst. Evol. Microbiol.">
        <title>Complete genome sequence of Corynebacterium casei LMG S-19264T (=DSM 44701T), isolated from a smear-ripened cheese.</title>
        <authorList>
            <consortium name="US DOE Joint Genome Institute (JGI-PGF)"/>
            <person name="Walter F."/>
            <person name="Albersmeier A."/>
            <person name="Kalinowski J."/>
            <person name="Ruckert C."/>
        </authorList>
    </citation>
    <scope>NUCLEOTIDE SEQUENCE</scope>
    <source>
        <strain evidence="1">CGMCC 1.7081</strain>
    </source>
</reference>
<protein>
    <submittedName>
        <fullName evidence="1">Oleate hydratase</fullName>
    </submittedName>
</protein>
<dbReference type="Proteomes" id="UP000611500">
    <property type="component" value="Unassembled WGS sequence"/>
</dbReference>
<keyword evidence="2" id="KW-1185">Reference proteome</keyword>
<name>A0A8J3MC73_9RHOB</name>
<dbReference type="EMBL" id="BNAP01000004">
    <property type="protein sequence ID" value="GHG87791.1"/>
    <property type="molecule type" value="Genomic_DNA"/>
</dbReference>
<dbReference type="InterPro" id="IPR036188">
    <property type="entry name" value="FAD/NAD-bd_sf"/>
</dbReference>
<dbReference type="GO" id="GO:0071949">
    <property type="term" value="F:FAD binding"/>
    <property type="evidence" value="ECO:0007669"/>
    <property type="project" value="InterPro"/>
</dbReference>
<reference evidence="1" key="2">
    <citation type="submission" date="2020-09" db="EMBL/GenBank/DDBJ databases">
        <authorList>
            <person name="Sun Q."/>
            <person name="Zhou Y."/>
        </authorList>
    </citation>
    <scope>NUCLEOTIDE SEQUENCE</scope>
    <source>
        <strain evidence="1">CGMCC 1.7081</strain>
    </source>
</reference>
<dbReference type="SUPFAM" id="SSF51905">
    <property type="entry name" value="FAD/NAD(P)-binding domain"/>
    <property type="match status" value="1"/>
</dbReference>
<evidence type="ECO:0000313" key="1">
    <source>
        <dbReference type="EMBL" id="GHG87791.1"/>
    </source>
</evidence>
<dbReference type="NCBIfam" id="NF010584">
    <property type="entry name" value="PRK13977.1"/>
    <property type="match status" value="1"/>
</dbReference>
<dbReference type="PANTHER" id="PTHR37417">
    <property type="entry name" value="67 KDA MYOSIN-CROSS-REACTIVE ANTIGEN FAMILY PROTEIN (AFU_ORTHOLOGUE AFUA_5G09970)"/>
    <property type="match status" value="1"/>
</dbReference>
<evidence type="ECO:0000313" key="2">
    <source>
        <dbReference type="Proteomes" id="UP000611500"/>
    </source>
</evidence>
<dbReference type="GO" id="GO:0050151">
    <property type="term" value="F:oleate hydratase activity"/>
    <property type="evidence" value="ECO:0007669"/>
    <property type="project" value="InterPro"/>
</dbReference>
<dbReference type="PANTHER" id="PTHR37417:SF2">
    <property type="entry name" value="67 KDA MYOSIN-CROSS-REACTIVE ANTIGEN FAMILY PROTEIN (AFU_ORTHOLOGUE AFUA_5G09970)"/>
    <property type="match status" value="1"/>
</dbReference>
<proteinExistence type="predicted"/>
<sequence>MTIPAPRLHYMIGGGIAALAAATHLIRDAGVAAETIRILDDRPHPGGALDGAGDAQWGYLTRGGRMFEPNFVNTLDLLSQIPSPDDPAISVTEDILAFNTQVRAASSCRLIADGRPADMDHLGLSAADILALNRLILTPEGRLGARTIGACFDRPFFDSNFWIMWSTMFSFQPWHSAVEMRRYLRRFIHLFPGFTRIEGVLRTRYNQYDSVIAPLRDWLTTRGVRFDSGATVAAVEIEGDESHRNVTGIALADGSHIPVRAEDRVFLTLGSMTDGASYGSTDSAPPLAPGPTPSWDLWRALAARHPGFGNPAAFAGDIDKSAWTSFTVTMDRPEFRDWLEAFTGNATGTGGLVTIRNSGWLMSFVMFNQPHFRTQPEDSTVFWGYGLRGDRPGDFVPKPMWQATGEEIIAELSWQLRLSPSQRQWFDGARVLPCRMPFITSQFMPRSPGDRPKTQPAGAGNFTLMGQFVELPHDTVFTVEYSVRSARAAVQALTGQAAPLPMVRSDRNPRALLRAAKVLLEL</sequence>
<dbReference type="RefSeq" id="WP_028093133.1">
    <property type="nucleotide sequence ID" value="NZ_BNAP01000004.1"/>
</dbReference>
<gene>
    <name evidence="1" type="ORF">GCM10010961_16560</name>
</gene>
<dbReference type="GO" id="GO:0006631">
    <property type="term" value="P:fatty acid metabolic process"/>
    <property type="evidence" value="ECO:0007669"/>
    <property type="project" value="InterPro"/>
</dbReference>
<accession>A0A8J3MC73</accession>
<organism evidence="1 2">
    <name type="scientific">Pseudodonghicola xiamenensis</name>
    <dbReference type="NCBI Taxonomy" id="337702"/>
    <lineage>
        <taxon>Bacteria</taxon>
        <taxon>Pseudomonadati</taxon>
        <taxon>Pseudomonadota</taxon>
        <taxon>Alphaproteobacteria</taxon>
        <taxon>Rhodobacterales</taxon>
        <taxon>Paracoccaceae</taxon>
        <taxon>Pseudodonghicola</taxon>
    </lineage>
</organism>
<dbReference type="Gene3D" id="3.50.50.60">
    <property type="entry name" value="FAD/NAD(P)-binding domain"/>
    <property type="match status" value="3"/>
</dbReference>
<dbReference type="Pfam" id="PF06100">
    <property type="entry name" value="MCRA"/>
    <property type="match status" value="1"/>
</dbReference>
<dbReference type="AlphaFoldDB" id="A0A8J3MC73"/>
<comment type="caution">
    <text evidence="1">The sequence shown here is derived from an EMBL/GenBank/DDBJ whole genome shotgun (WGS) entry which is preliminary data.</text>
</comment>
<dbReference type="InterPro" id="IPR010354">
    <property type="entry name" value="Oleate_hydratase"/>
</dbReference>